<dbReference type="NCBIfam" id="NF038126">
    <property type="entry name" value="PEP_CTERM_FxDxF"/>
    <property type="match status" value="1"/>
</dbReference>
<keyword evidence="1" id="KW-0732">Signal</keyword>
<protein>
    <submittedName>
        <fullName evidence="3">Flocculation-associated PEP-CTERM protein PepA</fullName>
    </submittedName>
</protein>
<feature type="chain" id="PRO_5045063329" evidence="1">
    <location>
        <begin position="22"/>
        <end position="262"/>
    </location>
</feature>
<dbReference type="EMBL" id="JBHSOG010000014">
    <property type="protein sequence ID" value="MFC5768717.1"/>
    <property type="molecule type" value="Genomic_DNA"/>
</dbReference>
<dbReference type="InterPro" id="IPR013424">
    <property type="entry name" value="Ice-binding_C"/>
</dbReference>
<gene>
    <name evidence="3" type="primary">pepA</name>
    <name evidence="3" type="ORF">ACFPTN_04975</name>
</gene>
<sequence>MKKLALVLALASAGATAPALAATSATWVGTADYGVEVVGPFNTYDFASAGVLLQKLTSATTANTFYQSFVTNHLLDDLLVSNPKLNSEYEITVVANFASTLTSENAFGQTYTVTSGSFALWLDTAPDYNFGTDSGFSNGVKILEGVVIGGAGSNVNFGSGQKFGGGGLQLHVTGFDSEVFDPDTIDGGNSVFTLKLNVPTDSAFLDPIISVQGEQYVASAGDLKYAADGNLILTPVPEPETYSMLLAGLGIIGAIARRRMRD</sequence>
<feature type="signal peptide" evidence="1">
    <location>
        <begin position="1"/>
        <end position="21"/>
    </location>
</feature>
<dbReference type="Proteomes" id="UP001595974">
    <property type="component" value="Unassembled WGS sequence"/>
</dbReference>
<comment type="caution">
    <text evidence="3">The sequence shown here is derived from an EMBL/GenBank/DDBJ whole genome shotgun (WGS) entry which is preliminary data.</text>
</comment>
<proteinExistence type="predicted"/>
<organism evidence="3 4">
    <name type="scientific">Thauera sinica</name>
    <dbReference type="NCBI Taxonomy" id="2665146"/>
    <lineage>
        <taxon>Bacteria</taxon>
        <taxon>Pseudomonadati</taxon>
        <taxon>Pseudomonadota</taxon>
        <taxon>Betaproteobacteria</taxon>
        <taxon>Rhodocyclales</taxon>
        <taxon>Zoogloeaceae</taxon>
        <taxon>Thauera</taxon>
    </lineage>
</organism>
<evidence type="ECO:0000313" key="3">
    <source>
        <dbReference type="EMBL" id="MFC5768717.1"/>
    </source>
</evidence>
<name>A0ABW1ANN6_9RHOO</name>
<keyword evidence="4" id="KW-1185">Reference proteome</keyword>
<accession>A0ABW1ANN6</accession>
<dbReference type="Pfam" id="PF07589">
    <property type="entry name" value="PEP-CTERM"/>
    <property type="match status" value="1"/>
</dbReference>
<evidence type="ECO:0000256" key="1">
    <source>
        <dbReference type="SAM" id="SignalP"/>
    </source>
</evidence>
<dbReference type="NCBIfam" id="NF033554">
    <property type="entry name" value="floc_PepA"/>
    <property type="match status" value="1"/>
</dbReference>
<dbReference type="NCBIfam" id="TIGR02595">
    <property type="entry name" value="PEP_CTERM"/>
    <property type="match status" value="1"/>
</dbReference>
<evidence type="ECO:0000313" key="4">
    <source>
        <dbReference type="Proteomes" id="UP001595974"/>
    </source>
</evidence>
<feature type="domain" description="Ice-binding protein C-terminal" evidence="2">
    <location>
        <begin position="235"/>
        <end position="259"/>
    </location>
</feature>
<dbReference type="RefSeq" id="WP_096448345.1">
    <property type="nucleotide sequence ID" value="NZ_JBHSOG010000014.1"/>
</dbReference>
<reference evidence="4" key="1">
    <citation type="journal article" date="2019" name="Int. J. Syst. Evol. Microbiol.">
        <title>The Global Catalogue of Microorganisms (GCM) 10K type strain sequencing project: providing services to taxonomists for standard genome sequencing and annotation.</title>
        <authorList>
            <consortium name="The Broad Institute Genomics Platform"/>
            <consortium name="The Broad Institute Genome Sequencing Center for Infectious Disease"/>
            <person name="Wu L."/>
            <person name="Ma J."/>
        </authorList>
    </citation>
    <scope>NUCLEOTIDE SEQUENCE [LARGE SCALE GENOMIC DNA]</scope>
    <source>
        <strain evidence="4">SHR3</strain>
    </source>
</reference>
<evidence type="ECO:0000259" key="2">
    <source>
        <dbReference type="Pfam" id="PF07589"/>
    </source>
</evidence>